<protein>
    <recommendedName>
        <fullName evidence="6">FYVE-type domain-containing protein</fullName>
    </recommendedName>
</protein>
<organism evidence="7">
    <name type="scientific">Absidia glauca</name>
    <name type="common">Pin mould</name>
    <dbReference type="NCBI Taxonomy" id="4829"/>
    <lineage>
        <taxon>Eukaryota</taxon>
        <taxon>Fungi</taxon>
        <taxon>Fungi incertae sedis</taxon>
        <taxon>Mucoromycota</taxon>
        <taxon>Mucoromycotina</taxon>
        <taxon>Mucoromycetes</taxon>
        <taxon>Mucorales</taxon>
        <taxon>Cunninghamellaceae</taxon>
        <taxon>Absidia</taxon>
    </lineage>
</organism>
<evidence type="ECO:0000259" key="6">
    <source>
        <dbReference type="PROSITE" id="PS50178"/>
    </source>
</evidence>
<name>A0A168SSU8_ABSGL</name>
<keyword evidence="8" id="KW-1185">Reference proteome</keyword>
<feature type="compositionally biased region" description="Pro residues" evidence="5">
    <location>
        <begin position="385"/>
        <end position="400"/>
    </location>
</feature>
<dbReference type="PANTHER" id="PTHR39490">
    <property type="entry name" value="ARRESTIN DOMAIN-CONTAINING PROTEIN D"/>
    <property type="match status" value="1"/>
</dbReference>
<feature type="compositionally biased region" description="Polar residues" evidence="5">
    <location>
        <begin position="56"/>
        <end position="67"/>
    </location>
</feature>
<keyword evidence="1" id="KW-0479">Metal-binding</keyword>
<dbReference type="STRING" id="4829.A0A168SSU8"/>
<dbReference type="GO" id="GO:0008270">
    <property type="term" value="F:zinc ion binding"/>
    <property type="evidence" value="ECO:0007669"/>
    <property type="project" value="UniProtKB-KW"/>
</dbReference>
<feature type="compositionally biased region" description="Polar residues" evidence="5">
    <location>
        <begin position="197"/>
        <end position="224"/>
    </location>
</feature>
<dbReference type="AlphaFoldDB" id="A0A168SSU8"/>
<dbReference type="CDD" id="cd15760">
    <property type="entry name" value="FYVE_scVPS27p_like"/>
    <property type="match status" value="1"/>
</dbReference>
<evidence type="ECO:0000256" key="5">
    <source>
        <dbReference type="SAM" id="MobiDB-lite"/>
    </source>
</evidence>
<dbReference type="OrthoDB" id="660555at2759"/>
<dbReference type="PANTHER" id="PTHR39490:SF8">
    <property type="entry name" value="ZINC FINGER FYVE DOMAIN-CONTAINING PROTEIN 21"/>
    <property type="match status" value="1"/>
</dbReference>
<feature type="region of interest" description="Disordered" evidence="5">
    <location>
        <begin position="371"/>
        <end position="449"/>
    </location>
</feature>
<evidence type="ECO:0000256" key="2">
    <source>
        <dbReference type="ARBA" id="ARBA00022771"/>
    </source>
</evidence>
<feature type="region of interest" description="Disordered" evidence="5">
    <location>
        <begin position="105"/>
        <end position="125"/>
    </location>
</feature>
<dbReference type="SMART" id="SM00064">
    <property type="entry name" value="FYVE"/>
    <property type="match status" value="1"/>
</dbReference>
<dbReference type="InterPro" id="IPR000306">
    <property type="entry name" value="Znf_FYVE"/>
</dbReference>
<dbReference type="InterPro" id="IPR011011">
    <property type="entry name" value="Znf_FYVE_PHD"/>
</dbReference>
<dbReference type="Gene3D" id="3.30.40.10">
    <property type="entry name" value="Zinc/RING finger domain, C3HC4 (zinc finger)"/>
    <property type="match status" value="1"/>
</dbReference>
<keyword evidence="3" id="KW-0862">Zinc</keyword>
<feature type="compositionally biased region" description="Polar residues" evidence="5">
    <location>
        <begin position="180"/>
        <end position="189"/>
    </location>
</feature>
<feature type="compositionally biased region" description="Polar residues" evidence="5">
    <location>
        <begin position="138"/>
        <end position="170"/>
    </location>
</feature>
<feature type="compositionally biased region" description="Basic residues" evidence="5">
    <location>
        <begin position="233"/>
        <end position="252"/>
    </location>
</feature>
<dbReference type="PROSITE" id="PS50178">
    <property type="entry name" value="ZF_FYVE"/>
    <property type="match status" value="1"/>
</dbReference>
<feature type="compositionally biased region" description="Polar residues" evidence="5">
    <location>
        <begin position="1"/>
        <end position="43"/>
    </location>
</feature>
<proteinExistence type="predicted"/>
<dbReference type="SUPFAM" id="SSF57903">
    <property type="entry name" value="FYVE/PHD zinc finger"/>
    <property type="match status" value="1"/>
</dbReference>
<dbReference type="InterPro" id="IPR052113">
    <property type="entry name" value="FYVE-type_Zinc_Finger"/>
</dbReference>
<feature type="compositionally biased region" description="Polar residues" evidence="5">
    <location>
        <begin position="112"/>
        <end position="125"/>
    </location>
</feature>
<dbReference type="InterPro" id="IPR017455">
    <property type="entry name" value="Znf_FYVE-rel"/>
</dbReference>
<feature type="region of interest" description="Disordered" evidence="5">
    <location>
        <begin position="137"/>
        <end position="302"/>
    </location>
</feature>
<accession>A0A168SSU8</accession>
<dbReference type="InParanoid" id="A0A168SSU8"/>
<dbReference type="Proteomes" id="UP000078561">
    <property type="component" value="Unassembled WGS sequence"/>
</dbReference>
<sequence length="607" mass="66875">MSINLSTHPSSSPAGLPASTQRRARPPSSTSANTDRTTATLATHKSLFPTMLPSLIPTNNSRQTNNCDMPPPSRRKSLAKSTTASLAKMVPSLSKKVIDRGDITDIPHRQRTQSFSTNTSSQHQPTLVRRWSLKMHDTQPSSPYTTHGSNKHGSVLNSTIPSAPAPSQTRRQSRDPFAQRRSSLASITHPNKAETLHPTSPSQLKTLRSASSHSSDLGHNQPSCSPMDDSKQHAQHHHHHPHRHHHPLHRRTSIAAPVSDPNNPSSLIRRRSLADVSSRSTHQQQQQQQQPSRLRHPSWLDSAGFMQPSKCAACHPPPPKRTTVLTPPVSVGVPSFGLPASNKSRRSSVICEKSDPLFGLWSARRSSVDTLPRKLPWDKPSLLDTPPPSQAAPPSDPSPPSLQSDQPPEEETNKESGISSSSLMSDDTTQFTMPSSSSSPASSVSDVLSVKPTLPPKSDFEQWTTKLRLTLGRWFSDLNHGQLEHCETDDDGTTTLTISGVVVAPYTHHPYLLRLDPDDPAFAFTDQWASDDAVHTCQFKTDAVQCACTFDLINRRHHCRKCGDIFCKDHSSNRLPLFSKDRQTQLRWSRVCDTCCFQLVGPHLAAV</sequence>
<feature type="domain" description="FYVE-type" evidence="6">
    <location>
        <begin position="546"/>
        <end position="595"/>
    </location>
</feature>
<feature type="compositionally biased region" description="Low complexity" evidence="5">
    <location>
        <begin position="416"/>
        <end position="425"/>
    </location>
</feature>
<gene>
    <name evidence="7" type="primary">ABSGL_14545.1 scaffold 14663</name>
</gene>
<evidence type="ECO:0000256" key="4">
    <source>
        <dbReference type="PROSITE-ProRule" id="PRU00091"/>
    </source>
</evidence>
<evidence type="ECO:0000256" key="3">
    <source>
        <dbReference type="ARBA" id="ARBA00022833"/>
    </source>
</evidence>
<evidence type="ECO:0000313" key="8">
    <source>
        <dbReference type="Proteomes" id="UP000078561"/>
    </source>
</evidence>
<feature type="compositionally biased region" description="Low complexity" evidence="5">
    <location>
        <begin position="435"/>
        <end position="449"/>
    </location>
</feature>
<keyword evidence="2 4" id="KW-0863">Zinc-finger</keyword>
<feature type="region of interest" description="Disordered" evidence="5">
    <location>
        <begin position="1"/>
        <end position="82"/>
    </location>
</feature>
<dbReference type="InterPro" id="IPR013083">
    <property type="entry name" value="Znf_RING/FYVE/PHD"/>
</dbReference>
<dbReference type="EMBL" id="LT554937">
    <property type="protein sequence ID" value="SAM08879.1"/>
    <property type="molecule type" value="Genomic_DNA"/>
</dbReference>
<dbReference type="Pfam" id="PF01363">
    <property type="entry name" value="FYVE"/>
    <property type="match status" value="1"/>
</dbReference>
<reference evidence="7" key="1">
    <citation type="submission" date="2016-04" db="EMBL/GenBank/DDBJ databases">
        <authorList>
            <person name="Evans L.H."/>
            <person name="Alamgir A."/>
            <person name="Owens N."/>
            <person name="Weber N.D."/>
            <person name="Virtaneva K."/>
            <person name="Barbian K."/>
            <person name="Babar A."/>
            <person name="Rosenke K."/>
        </authorList>
    </citation>
    <scope>NUCLEOTIDE SEQUENCE [LARGE SCALE GENOMIC DNA]</scope>
    <source>
        <strain evidence="7">CBS 101.48</strain>
    </source>
</reference>
<evidence type="ECO:0000313" key="7">
    <source>
        <dbReference type="EMBL" id="SAM08879.1"/>
    </source>
</evidence>
<evidence type="ECO:0000256" key="1">
    <source>
        <dbReference type="ARBA" id="ARBA00022723"/>
    </source>
</evidence>